<dbReference type="SUPFAM" id="SSF52540">
    <property type="entry name" value="P-loop containing nucleoside triphosphate hydrolases"/>
    <property type="match status" value="2"/>
</dbReference>
<protein>
    <submittedName>
        <fullName evidence="7">DNA repair protein</fullName>
    </submittedName>
</protein>
<dbReference type="Pfam" id="PF00271">
    <property type="entry name" value="Helicase_C"/>
    <property type="match status" value="1"/>
</dbReference>
<evidence type="ECO:0000313" key="8">
    <source>
        <dbReference type="Proteomes" id="UP000443090"/>
    </source>
</evidence>
<dbReference type="EMBL" id="QGMI01000244">
    <property type="protein sequence ID" value="TVY44221.1"/>
    <property type="molecule type" value="Genomic_DNA"/>
</dbReference>
<keyword evidence="1" id="KW-0547">Nucleotide-binding</keyword>
<reference evidence="7 8" key="1">
    <citation type="submission" date="2018-05" db="EMBL/GenBank/DDBJ databases">
        <title>Genome sequencing and assembly of the regulated plant pathogen Lachnellula willkommii and related sister species for the development of diagnostic species identification markers.</title>
        <authorList>
            <person name="Giroux E."/>
            <person name="Bilodeau G."/>
        </authorList>
    </citation>
    <scope>NUCLEOTIDE SEQUENCE [LARGE SCALE GENOMIC DNA]</scope>
    <source>
        <strain evidence="7 8">CBS 160.35</strain>
    </source>
</reference>
<feature type="region of interest" description="Disordered" evidence="4">
    <location>
        <begin position="1"/>
        <end position="49"/>
    </location>
</feature>
<dbReference type="OrthoDB" id="448448at2759"/>
<evidence type="ECO:0000256" key="3">
    <source>
        <dbReference type="ARBA" id="ARBA00022840"/>
    </source>
</evidence>
<evidence type="ECO:0000256" key="2">
    <source>
        <dbReference type="ARBA" id="ARBA00022801"/>
    </source>
</evidence>
<dbReference type="InterPro" id="IPR001650">
    <property type="entry name" value="Helicase_C-like"/>
</dbReference>
<evidence type="ECO:0000256" key="1">
    <source>
        <dbReference type="ARBA" id="ARBA00022741"/>
    </source>
</evidence>
<dbReference type="CDD" id="cd18008">
    <property type="entry name" value="DEXDc_SHPRH-like"/>
    <property type="match status" value="1"/>
</dbReference>
<dbReference type="InterPro" id="IPR027417">
    <property type="entry name" value="P-loop_NTPase"/>
</dbReference>
<dbReference type="GO" id="GO:0006281">
    <property type="term" value="P:DNA repair"/>
    <property type="evidence" value="ECO:0007669"/>
    <property type="project" value="TreeGrafter"/>
</dbReference>
<dbReference type="GO" id="GO:0005634">
    <property type="term" value="C:nucleus"/>
    <property type="evidence" value="ECO:0007669"/>
    <property type="project" value="TreeGrafter"/>
</dbReference>
<dbReference type="Proteomes" id="UP000443090">
    <property type="component" value="Unassembled WGS sequence"/>
</dbReference>
<keyword evidence="2" id="KW-0378">Hydrolase</keyword>
<evidence type="ECO:0000259" key="6">
    <source>
        <dbReference type="PROSITE" id="PS51194"/>
    </source>
</evidence>
<dbReference type="InterPro" id="IPR000330">
    <property type="entry name" value="SNF2_N"/>
</dbReference>
<dbReference type="InterPro" id="IPR049730">
    <property type="entry name" value="SNF2/RAD54-like_C"/>
</dbReference>
<gene>
    <name evidence="7" type="primary">RAD5A</name>
    <name evidence="7" type="ORF">LOCC1_G005800</name>
</gene>
<feature type="domain" description="Helicase ATP-binding" evidence="5">
    <location>
        <begin position="453"/>
        <end position="638"/>
    </location>
</feature>
<evidence type="ECO:0000313" key="7">
    <source>
        <dbReference type="EMBL" id="TVY44221.1"/>
    </source>
</evidence>
<keyword evidence="3" id="KW-0067">ATP-binding</keyword>
<dbReference type="PANTHER" id="PTHR45626:SF52">
    <property type="entry name" value="SINGLE-STRANDED DNA-DEPENDENT ATPASE (EUROFUNG)"/>
    <property type="match status" value="1"/>
</dbReference>
<name>A0A8H8UHF1_9HELO</name>
<sequence>MSRQWSIDINGALDPDASDADNWTSSEDDDWGEINSSSSPRMPNTVHDSEVYAESLYEQHAQDRLKLRSQPPSLWLDSHSDNDLGSSNISEGLKDGSDSEPQTIPEFDWDYYLYNEQILPSSNWEADFLKHKSDIMSRYSYKGLINYDINLKLASDMEEVAFTGESEEPTLTRLCYGMIHNVRVKLLPQAVELVKGLQTTMANLASPSMVQSTQDFYVFDVCWCANGKSFLLKPPKIEGGVHPLESIAVLNQESYKVLSQIASVCTFAAYSPVETWTLVLNTTSKFDNPALILVDVVVYGTEDCLEEIGSILDAHRVFLQEPDYRDASLAYQNPHFMDLTPVRERSVDLSPSNTAQALEDIISIRPQASAEQVMNSSILKQTIAAVFKTTTRARNLGRIAADVKVHTPLLGYQEEALDFITQRETGRIPEEYCLWKPRDSTSYTHVITGCQKDEKTIEAGGGILADEMGLGKTLTMLSAIIGTADKAKVFERKSQLDADLIKEHISISSRATLVIVPNRLIINEWRQEIKMHCTGLTEPVVYHGHGRQGDPKMLAESDIVLSTYHTISTELADQTSPLWQVNWYRIILDEAHWIRCMDTKLFVAVNKLRSHLRWCLTGTPIQNSLEDLAALVNFIQCHPLDDLHMFKKHIISPLMKQSENGVENLRLLLDSVCLRRTNELLDLPDVITEVRILALSAREKKQYIDTRNNFINITKKQRLNPQRKGNLGIFQLLLQLRRLCNHGTFQRPTLGVEEFDPEQAMSHLKTQQNAKCEACDTAVTGIHGIEERRNGSFTTNESDGCPRCSICLETISGEYLQTTAEAAPSSLGKNQSKWLSPWQYFNKNGCSTKISAVVLDIEEHKTEGKSIVFSCWTKSLDLVGIFLNSRSIDFVRIDGSHSFGQRKLILETYQNDPRVKILLMTTGTGAVGLNLTVANCIYILEPQWNPMVESQAIARVNRLGQKRNVRVVRYIMKGTVEEVELQAQQIRKLEYAKVGWEKE</sequence>
<dbReference type="InterPro" id="IPR050628">
    <property type="entry name" value="SNF2_RAD54_helicase_TF"/>
</dbReference>
<dbReference type="GO" id="GO:0008094">
    <property type="term" value="F:ATP-dependent activity, acting on DNA"/>
    <property type="evidence" value="ECO:0007669"/>
    <property type="project" value="TreeGrafter"/>
</dbReference>
<keyword evidence="8" id="KW-1185">Reference proteome</keyword>
<organism evidence="7 8">
    <name type="scientific">Lachnellula occidentalis</name>
    <dbReference type="NCBI Taxonomy" id="215460"/>
    <lineage>
        <taxon>Eukaryota</taxon>
        <taxon>Fungi</taxon>
        <taxon>Dikarya</taxon>
        <taxon>Ascomycota</taxon>
        <taxon>Pezizomycotina</taxon>
        <taxon>Leotiomycetes</taxon>
        <taxon>Helotiales</taxon>
        <taxon>Lachnaceae</taxon>
        <taxon>Lachnellula</taxon>
    </lineage>
</organism>
<dbReference type="Pfam" id="PF00176">
    <property type="entry name" value="SNF2-rel_dom"/>
    <property type="match status" value="1"/>
</dbReference>
<dbReference type="PROSITE" id="PS51194">
    <property type="entry name" value="HELICASE_CTER"/>
    <property type="match status" value="1"/>
</dbReference>
<dbReference type="PROSITE" id="PS51192">
    <property type="entry name" value="HELICASE_ATP_BIND_1"/>
    <property type="match status" value="1"/>
</dbReference>
<dbReference type="InterPro" id="IPR038718">
    <property type="entry name" value="SNF2-like_sf"/>
</dbReference>
<dbReference type="SMART" id="SM00487">
    <property type="entry name" value="DEXDc"/>
    <property type="match status" value="1"/>
</dbReference>
<evidence type="ECO:0000259" key="5">
    <source>
        <dbReference type="PROSITE" id="PS51192"/>
    </source>
</evidence>
<dbReference type="InterPro" id="IPR014001">
    <property type="entry name" value="Helicase_ATP-bd"/>
</dbReference>
<comment type="caution">
    <text evidence="7">The sequence shown here is derived from an EMBL/GenBank/DDBJ whole genome shotgun (WGS) entry which is preliminary data.</text>
</comment>
<dbReference type="Gene3D" id="3.40.50.10810">
    <property type="entry name" value="Tandem AAA-ATPase domain"/>
    <property type="match status" value="1"/>
</dbReference>
<dbReference type="SMART" id="SM00490">
    <property type="entry name" value="HELICc"/>
    <property type="match status" value="1"/>
</dbReference>
<dbReference type="CDD" id="cd18793">
    <property type="entry name" value="SF2_C_SNF"/>
    <property type="match status" value="1"/>
</dbReference>
<dbReference type="PANTHER" id="PTHR45626">
    <property type="entry name" value="TRANSCRIPTION TERMINATION FACTOR 2-RELATED"/>
    <property type="match status" value="1"/>
</dbReference>
<dbReference type="GO" id="GO:0005524">
    <property type="term" value="F:ATP binding"/>
    <property type="evidence" value="ECO:0007669"/>
    <property type="project" value="UniProtKB-KW"/>
</dbReference>
<proteinExistence type="predicted"/>
<feature type="domain" description="Helicase C-terminal" evidence="6">
    <location>
        <begin position="849"/>
        <end position="999"/>
    </location>
</feature>
<evidence type="ECO:0000256" key="4">
    <source>
        <dbReference type="SAM" id="MobiDB-lite"/>
    </source>
</evidence>
<accession>A0A8H8UHF1</accession>
<dbReference type="GO" id="GO:0016787">
    <property type="term" value="F:hydrolase activity"/>
    <property type="evidence" value="ECO:0007669"/>
    <property type="project" value="UniProtKB-KW"/>
</dbReference>
<dbReference type="Gene3D" id="3.40.50.300">
    <property type="entry name" value="P-loop containing nucleotide triphosphate hydrolases"/>
    <property type="match status" value="1"/>
</dbReference>
<dbReference type="AlphaFoldDB" id="A0A8H8UHF1"/>